<evidence type="ECO:0000313" key="2">
    <source>
        <dbReference type="EMBL" id="MDQ0377326.1"/>
    </source>
</evidence>
<dbReference type="EMBL" id="JAUSUT010000001">
    <property type="protein sequence ID" value="MDQ0377326.1"/>
    <property type="molecule type" value="Genomic_DNA"/>
</dbReference>
<reference evidence="2 3" key="1">
    <citation type="submission" date="2023-07" db="EMBL/GenBank/DDBJ databases">
        <title>Sequencing the genomes of 1000 actinobacteria strains.</title>
        <authorList>
            <person name="Klenk H.-P."/>
        </authorList>
    </citation>
    <scope>NUCLEOTIDE SEQUENCE [LARGE SCALE GENOMIC DNA]</scope>
    <source>
        <strain evidence="2 3">DSM 45805</strain>
    </source>
</reference>
<comment type="caution">
    <text evidence="2">The sequence shown here is derived from an EMBL/GenBank/DDBJ whole genome shotgun (WGS) entry which is preliminary data.</text>
</comment>
<organism evidence="2 3">
    <name type="scientific">Amycolatopsis thermophila</name>
    <dbReference type="NCBI Taxonomy" id="206084"/>
    <lineage>
        <taxon>Bacteria</taxon>
        <taxon>Bacillati</taxon>
        <taxon>Actinomycetota</taxon>
        <taxon>Actinomycetes</taxon>
        <taxon>Pseudonocardiales</taxon>
        <taxon>Pseudonocardiaceae</taxon>
        <taxon>Amycolatopsis</taxon>
    </lineage>
</organism>
<evidence type="ECO:0000259" key="1">
    <source>
        <dbReference type="Pfam" id="PF12867"/>
    </source>
</evidence>
<dbReference type="InterPro" id="IPR034660">
    <property type="entry name" value="DinB/YfiT-like"/>
</dbReference>
<sequence length="177" mass="19739">MITPDTKDWTWVLGTPCPECGFDASTARPEDVPAMLRANAAQWQQVLAGPDARERPRADKWSALEYGCHVRDVCRIFARRLELMLTEDGPLFPNWDQDATAVEDRYDSQDPAVVAGELSDAADTLATAFDRVSGEDWTRTGTRSDGARFTTATFAQYFIHDPVHHLWDVWGTAAPVP</sequence>
<dbReference type="Gene3D" id="1.20.120.450">
    <property type="entry name" value="dinb family like domain"/>
    <property type="match status" value="1"/>
</dbReference>
<keyword evidence="3" id="KW-1185">Reference proteome</keyword>
<dbReference type="RefSeq" id="WP_306989579.1">
    <property type="nucleotide sequence ID" value="NZ_JAUSUT010000001.1"/>
</dbReference>
<dbReference type="SUPFAM" id="SSF109854">
    <property type="entry name" value="DinB/YfiT-like putative metalloenzymes"/>
    <property type="match status" value="1"/>
</dbReference>
<evidence type="ECO:0000313" key="3">
    <source>
        <dbReference type="Proteomes" id="UP001229651"/>
    </source>
</evidence>
<feature type="domain" description="DinB-like" evidence="1">
    <location>
        <begin position="47"/>
        <end position="167"/>
    </location>
</feature>
<dbReference type="Proteomes" id="UP001229651">
    <property type="component" value="Unassembled WGS sequence"/>
</dbReference>
<accession>A0ABU0EPU8</accession>
<dbReference type="Pfam" id="PF12867">
    <property type="entry name" value="DinB_2"/>
    <property type="match status" value="1"/>
</dbReference>
<protein>
    <recommendedName>
        <fullName evidence="1">DinB-like domain-containing protein</fullName>
    </recommendedName>
</protein>
<dbReference type="InterPro" id="IPR024775">
    <property type="entry name" value="DinB-like"/>
</dbReference>
<gene>
    <name evidence="2" type="ORF">FB470_001320</name>
</gene>
<proteinExistence type="predicted"/>
<name>A0ABU0EPU8_9PSEU</name>